<reference evidence="2 3" key="1">
    <citation type="submission" date="2021-06" db="EMBL/GenBank/DDBJ databases">
        <authorList>
            <person name="Palmer J.M."/>
        </authorList>
    </citation>
    <scope>NUCLEOTIDE SEQUENCE [LARGE SCALE GENOMIC DNA]</scope>
    <source>
        <strain evidence="2 3">AS_MEX2019</strain>
        <tissue evidence="2">Muscle</tissue>
    </source>
</reference>
<gene>
    <name evidence="2" type="ORF">AMECASPLE_005332</name>
</gene>
<protein>
    <submittedName>
        <fullName evidence="2">Uncharacterized protein</fullName>
    </submittedName>
</protein>
<dbReference type="Proteomes" id="UP001469553">
    <property type="component" value="Unassembled WGS sequence"/>
</dbReference>
<proteinExistence type="predicted"/>
<name>A0ABV1A681_9TELE</name>
<evidence type="ECO:0000313" key="3">
    <source>
        <dbReference type="Proteomes" id="UP001469553"/>
    </source>
</evidence>
<organism evidence="2 3">
    <name type="scientific">Ameca splendens</name>
    <dbReference type="NCBI Taxonomy" id="208324"/>
    <lineage>
        <taxon>Eukaryota</taxon>
        <taxon>Metazoa</taxon>
        <taxon>Chordata</taxon>
        <taxon>Craniata</taxon>
        <taxon>Vertebrata</taxon>
        <taxon>Euteleostomi</taxon>
        <taxon>Actinopterygii</taxon>
        <taxon>Neopterygii</taxon>
        <taxon>Teleostei</taxon>
        <taxon>Neoteleostei</taxon>
        <taxon>Acanthomorphata</taxon>
        <taxon>Ovalentaria</taxon>
        <taxon>Atherinomorphae</taxon>
        <taxon>Cyprinodontiformes</taxon>
        <taxon>Goodeidae</taxon>
        <taxon>Ameca</taxon>
    </lineage>
</organism>
<evidence type="ECO:0000313" key="2">
    <source>
        <dbReference type="EMBL" id="MEQ2313766.1"/>
    </source>
</evidence>
<sequence>MGCQNNKVEKNQSKRLKNVPGRPRTETELHCFAAENLTDVFLLSVMTSSLSLCRFNVLNGFKLFMHSDRMGASILVIFSSRVSTWSMYSVTYIVVNRNDEPGPDWHERSLKIDDNDAN</sequence>
<keyword evidence="3" id="KW-1185">Reference proteome</keyword>
<accession>A0ABV1A681</accession>
<evidence type="ECO:0000256" key="1">
    <source>
        <dbReference type="SAM" id="MobiDB-lite"/>
    </source>
</evidence>
<comment type="caution">
    <text evidence="2">The sequence shown here is derived from an EMBL/GenBank/DDBJ whole genome shotgun (WGS) entry which is preliminary data.</text>
</comment>
<dbReference type="EMBL" id="JAHRIP010084881">
    <property type="protein sequence ID" value="MEQ2313766.1"/>
    <property type="molecule type" value="Genomic_DNA"/>
</dbReference>
<feature type="region of interest" description="Disordered" evidence="1">
    <location>
        <begin position="1"/>
        <end position="22"/>
    </location>
</feature>